<dbReference type="OrthoDB" id="676436at2759"/>
<dbReference type="PANTHER" id="PTHR31099:SF28">
    <property type="entry name" value="F5J5.12"/>
    <property type="match status" value="1"/>
</dbReference>
<gene>
    <name evidence="3" type="ORF">EJB05_47260</name>
</gene>
<feature type="coiled-coil region" evidence="1">
    <location>
        <begin position="194"/>
        <end position="264"/>
    </location>
</feature>
<feature type="domain" description="Transposase (putative) gypsy type" evidence="2">
    <location>
        <begin position="97"/>
        <end position="163"/>
    </location>
</feature>
<evidence type="ECO:0000256" key="1">
    <source>
        <dbReference type="SAM" id="Coils"/>
    </source>
</evidence>
<evidence type="ECO:0000313" key="4">
    <source>
        <dbReference type="Proteomes" id="UP000324897"/>
    </source>
</evidence>
<dbReference type="Pfam" id="PF04195">
    <property type="entry name" value="Transposase_28"/>
    <property type="match status" value="1"/>
</dbReference>
<dbReference type="EMBL" id="RWGY01000045">
    <property type="protein sequence ID" value="TVU07215.1"/>
    <property type="molecule type" value="Genomic_DNA"/>
</dbReference>
<evidence type="ECO:0000259" key="2">
    <source>
        <dbReference type="Pfam" id="PF04195"/>
    </source>
</evidence>
<dbReference type="InterPro" id="IPR007321">
    <property type="entry name" value="Transposase_28"/>
</dbReference>
<evidence type="ECO:0000313" key="3">
    <source>
        <dbReference type="EMBL" id="TVU07215.1"/>
    </source>
</evidence>
<feature type="non-terminal residue" evidence="3">
    <location>
        <position position="1"/>
    </location>
</feature>
<accession>A0A5J9T783</accession>
<protein>
    <recommendedName>
        <fullName evidence="2">Transposase (putative) gypsy type domain-containing protein</fullName>
    </recommendedName>
</protein>
<organism evidence="3 4">
    <name type="scientific">Eragrostis curvula</name>
    <name type="common">weeping love grass</name>
    <dbReference type="NCBI Taxonomy" id="38414"/>
    <lineage>
        <taxon>Eukaryota</taxon>
        <taxon>Viridiplantae</taxon>
        <taxon>Streptophyta</taxon>
        <taxon>Embryophyta</taxon>
        <taxon>Tracheophyta</taxon>
        <taxon>Spermatophyta</taxon>
        <taxon>Magnoliopsida</taxon>
        <taxon>Liliopsida</taxon>
        <taxon>Poales</taxon>
        <taxon>Poaceae</taxon>
        <taxon>PACMAD clade</taxon>
        <taxon>Chloridoideae</taxon>
        <taxon>Eragrostideae</taxon>
        <taxon>Eragrostidinae</taxon>
        <taxon>Eragrostis</taxon>
    </lineage>
</organism>
<reference evidence="3 4" key="1">
    <citation type="journal article" date="2019" name="Sci. Rep.">
        <title>A high-quality genome of Eragrostis curvula grass provides insights into Poaceae evolution and supports new strategies to enhance forage quality.</title>
        <authorList>
            <person name="Carballo J."/>
            <person name="Santos B.A.C.M."/>
            <person name="Zappacosta D."/>
            <person name="Garbus I."/>
            <person name="Selva J.P."/>
            <person name="Gallo C.A."/>
            <person name="Diaz A."/>
            <person name="Albertini E."/>
            <person name="Caccamo M."/>
            <person name="Echenique V."/>
        </authorList>
    </citation>
    <scope>NUCLEOTIDE SEQUENCE [LARGE SCALE GENOMIC DNA]</scope>
    <source>
        <strain evidence="4">cv. Victoria</strain>
        <tissue evidence="3">Leaf</tissue>
    </source>
</reference>
<keyword evidence="1" id="KW-0175">Coiled coil</keyword>
<keyword evidence="4" id="KW-1185">Reference proteome</keyword>
<dbReference type="PANTHER" id="PTHR31099">
    <property type="entry name" value="OS06G0165300 PROTEIN"/>
    <property type="match status" value="1"/>
</dbReference>
<name>A0A5J9T783_9POAL</name>
<dbReference type="AlphaFoldDB" id="A0A5J9T783"/>
<proteinExistence type="predicted"/>
<comment type="caution">
    <text evidence="3">The sequence shown here is derived from an EMBL/GenBank/DDBJ whole genome shotgun (WGS) entry which is preliminary data.</text>
</comment>
<dbReference type="Proteomes" id="UP000324897">
    <property type="component" value="Unassembled WGS sequence"/>
</dbReference>
<dbReference type="Gramene" id="TVU07215">
    <property type="protein sequence ID" value="TVU07215"/>
    <property type="gene ID" value="EJB05_47260"/>
</dbReference>
<sequence length="342" mass="37395">MAASSSAAASSSIVELDEAADLLDTATSAYFDDGDSAASGGSAAFLWPVAEKITSTLTGNGQLRSLCTLMKVPKEYKTFFAHSKPACEAPKEGTDAICVYADAFDAGMRLPLHDFHGAVLRHYGLAPSQLAPYAWRYMAAFVLLCADAGVEPQVPVFQHFFSIVTNKGDALGWHHFKPYLPPGGGQRRLFNGKMPRQEQELNATKNEIARLKKEHAAKEQELGRLGDELRVAKDAHAAEVSQLAEELEQAKANHAVDIAQLGEERAAEVQAVKVQCQREIISLQHNSVIEQSKRYVMGLRDMRQLAVATYPDVIKASDLQHQLLSRYPDQQGIPPQEGPLNE</sequence>